<feature type="compositionally biased region" description="Basic and acidic residues" evidence="6">
    <location>
        <begin position="327"/>
        <end position="337"/>
    </location>
</feature>
<feature type="binding site" evidence="5">
    <location>
        <position position="235"/>
    </location>
    <ligand>
        <name>ATP</name>
        <dbReference type="ChEBI" id="CHEBI:30616"/>
    </ligand>
</feature>
<evidence type="ECO:0000256" key="5">
    <source>
        <dbReference type="PIRSR" id="PIRSR002583-1"/>
    </source>
</evidence>
<dbReference type="Gene3D" id="1.20.120.790">
    <property type="entry name" value="Heat shock protein 90, C-terminal domain"/>
    <property type="match status" value="1"/>
</dbReference>
<dbReference type="GO" id="GO:0005524">
    <property type="term" value="F:ATP binding"/>
    <property type="evidence" value="ECO:0007669"/>
    <property type="project" value="UniProtKB-KW"/>
</dbReference>
<gene>
    <name evidence="8" type="ORF">MIND_00730900</name>
</gene>
<organism evidence="8 9">
    <name type="scientific">Mycena indigotica</name>
    <dbReference type="NCBI Taxonomy" id="2126181"/>
    <lineage>
        <taxon>Eukaryota</taxon>
        <taxon>Fungi</taxon>
        <taxon>Dikarya</taxon>
        <taxon>Basidiomycota</taxon>
        <taxon>Agaricomycotina</taxon>
        <taxon>Agaricomycetes</taxon>
        <taxon>Agaricomycetidae</taxon>
        <taxon>Agaricales</taxon>
        <taxon>Marasmiineae</taxon>
        <taxon>Mycenaceae</taxon>
        <taxon>Mycena</taxon>
    </lineage>
</organism>
<accession>A0A8H6SLQ9</accession>
<dbReference type="GO" id="GO:0051082">
    <property type="term" value="F:unfolded protein binding"/>
    <property type="evidence" value="ECO:0007669"/>
    <property type="project" value="InterPro"/>
</dbReference>
<proteinExistence type="inferred from homology"/>
<dbReference type="PANTHER" id="PTHR11528">
    <property type="entry name" value="HEAT SHOCK PROTEIN 90 FAMILY MEMBER"/>
    <property type="match status" value="1"/>
</dbReference>
<evidence type="ECO:0000256" key="6">
    <source>
        <dbReference type="SAM" id="MobiDB-lite"/>
    </source>
</evidence>
<feature type="binding site" evidence="5">
    <location>
        <position position="86"/>
    </location>
    <ligand>
        <name>ATP</name>
        <dbReference type="ChEBI" id="CHEBI:30616"/>
    </ligand>
</feature>
<evidence type="ECO:0000256" key="3">
    <source>
        <dbReference type="ARBA" id="ARBA00022840"/>
    </source>
</evidence>
<dbReference type="InterPro" id="IPR020568">
    <property type="entry name" value="Ribosomal_Su5_D2-typ_SF"/>
</dbReference>
<keyword evidence="8" id="KW-0346">Stress response</keyword>
<reference evidence="8" key="1">
    <citation type="submission" date="2020-05" db="EMBL/GenBank/DDBJ databases">
        <title>Mycena genomes resolve the evolution of fungal bioluminescence.</title>
        <authorList>
            <person name="Tsai I.J."/>
        </authorList>
    </citation>
    <scope>NUCLEOTIDE SEQUENCE</scope>
    <source>
        <strain evidence="8">171206Taipei</strain>
    </source>
</reference>
<dbReference type="InterPro" id="IPR037196">
    <property type="entry name" value="HSP90_C"/>
</dbReference>
<dbReference type="Pfam" id="PF00183">
    <property type="entry name" value="HSP90"/>
    <property type="match status" value="1"/>
</dbReference>
<dbReference type="SUPFAM" id="SSF110942">
    <property type="entry name" value="HSP90 C-terminal domain"/>
    <property type="match status" value="1"/>
</dbReference>
<comment type="caution">
    <text evidence="8">The sequence shown here is derived from an EMBL/GenBank/DDBJ whole genome shotgun (WGS) entry which is preliminary data.</text>
</comment>
<dbReference type="GO" id="GO:0016887">
    <property type="term" value="F:ATP hydrolysis activity"/>
    <property type="evidence" value="ECO:0007669"/>
    <property type="project" value="InterPro"/>
</dbReference>
<dbReference type="OrthoDB" id="28737at2759"/>
<keyword evidence="2 5" id="KW-0547">Nucleotide-binding</keyword>
<name>A0A8H6SLQ9_9AGAR</name>
<comment type="similarity">
    <text evidence="1">Belongs to the heat shock protein 90 family.</text>
</comment>
<evidence type="ECO:0000256" key="2">
    <source>
        <dbReference type="ARBA" id="ARBA00022741"/>
    </source>
</evidence>
<evidence type="ECO:0000313" key="9">
    <source>
        <dbReference type="Proteomes" id="UP000636479"/>
    </source>
</evidence>
<dbReference type="AlphaFoldDB" id="A0A8H6SLQ9"/>
<evidence type="ECO:0000256" key="1">
    <source>
        <dbReference type="ARBA" id="ARBA00008239"/>
    </source>
</evidence>
<evidence type="ECO:0000313" key="8">
    <source>
        <dbReference type="EMBL" id="KAF7301654.1"/>
    </source>
</evidence>
<feature type="binding site" evidence="5">
    <location>
        <position position="464"/>
    </location>
    <ligand>
        <name>ATP</name>
        <dbReference type="ChEBI" id="CHEBI:30616"/>
    </ligand>
</feature>
<dbReference type="GO" id="GO:0140662">
    <property type="term" value="F:ATP-dependent protein folding chaperone"/>
    <property type="evidence" value="ECO:0007669"/>
    <property type="project" value="InterPro"/>
</dbReference>
<dbReference type="InterPro" id="IPR001404">
    <property type="entry name" value="Hsp90_fam"/>
</dbReference>
<feature type="binding site" evidence="5">
    <location>
        <position position="82"/>
    </location>
    <ligand>
        <name>ATP</name>
        <dbReference type="ChEBI" id="CHEBI:30616"/>
    </ligand>
</feature>
<evidence type="ECO:0000256" key="7">
    <source>
        <dbReference type="SAM" id="SignalP"/>
    </source>
</evidence>
<keyword evidence="3 5" id="KW-0067">ATP-binding</keyword>
<dbReference type="Gene3D" id="3.40.50.11260">
    <property type="match status" value="1"/>
</dbReference>
<feature type="binding site" evidence="5">
    <location>
        <position position="145"/>
    </location>
    <ligand>
        <name>ATP</name>
        <dbReference type="ChEBI" id="CHEBI:30616"/>
    </ligand>
</feature>
<feature type="binding site" evidence="5">
    <location>
        <begin position="152"/>
        <end position="153"/>
    </location>
    <ligand>
        <name>ATP</name>
        <dbReference type="ChEBI" id="CHEBI:30616"/>
    </ligand>
</feature>
<protein>
    <submittedName>
        <fullName evidence="8">Heat shock protein</fullName>
    </submittedName>
</protein>
<dbReference type="SUPFAM" id="SSF55874">
    <property type="entry name" value="ATPase domain of HSP90 chaperone/DNA topoisomerase II/histidine kinase"/>
    <property type="match status" value="1"/>
</dbReference>
<feature type="compositionally biased region" description="Acidic residues" evidence="6">
    <location>
        <begin position="313"/>
        <end position="326"/>
    </location>
</feature>
<feature type="binding site" evidence="5">
    <location>
        <position position="132"/>
    </location>
    <ligand>
        <name>ATP</name>
        <dbReference type="ChEBI" id="CHEBI:30616"/>
    </ligand>
</feature>
<keyword evidence="9" id="KW-1185">Reference proteome</keyword>
<dbReference type="Proteomes" id="UP000636479">
    <property type="component" value="Unassembled WGS sequence"/>
</dbReference>
<keyword evidence="4" id="KW-0143">Chaperone</keyword>
<sequence length="848" mass="95074">MRLISSFLLSISLLATAQDFDAPGVQKEKHSYQSDVARLRKIVINRLVFLFSVPTVAKRLTIVSTHTSTQCCGPNRDIFLRELISNANDALEKLRLTALTDKSIWDGTEPLNISIKAVKDEDGKNARLVISDTGIGMSAEELSTNLGTLAKSGTSDFLAQAESSDSTGTGNLIGAFGLGFYSSFLVADRVYVASIPPKTARNPNPVQNVFSSNADDSAFEIFPDPRGNTLGSHGTEITLYLKEDSLEYLENDKVTALVNKHSSYSTAFPIYLFTQTTEEVPDEEAIAEAAAKAAAAAASSSAEAAKSTPSEEKDSDEAIVEEEKPETEEKKEPEPPKTKTIVVDDWAQLNALPPLWQRDPKNATDEDYELFYTAFWKDYTKPLSWTHFSGDSESGTSFKAIIYLPGKFDDEYWKQPLAYKSEDVKLMVKRVFITSDLGEDVLPKWASWVKAVIDAEDLPLNVSRETLQSTRFLRQLKSIITKRILQLFNRIAEDDEEKFKKILEVYGSIFKLGAVEDFKNRDKLINLARFSTNQRNYTSLDQYLENKKQGQKQIFYLSEMGKSTEDLAQSVFVEKLHARGYEVLLLNEPLDEILVQNLRQYKNIPFQDVAKAGLKFGDEDVEKEEKEEKEEQTERYAPLLKYLKEHSKDVVRDVVISNRLVASPCAVVADSHGYTGNIQRMMSAQTKKESGNNAYMHEFAKKAKVLEINPRSPLIEGMLRRVQRLPAEDEERDEELEAQINEAASILVDGALVRSGFEVPNANLFFTRVDRVLRRSLGVDELAPTDTSVKPAPPVDPEVPEEGYPPEFEYPPGTEKPGIHLPDHMKDQVSIEMEEIDDDGNTVVHDEL</sequence>
<dbReference type="HAMAP" id="MF_00505">
    <property type="entry name" value="HSP90"/>
    <property type="match status" value="1"/>
</dbReference>
<dbReference type="Gene3D" id="3.30.565.10">
    <property type="entry name" value="Histidine kinase-like ATPase, C-terminal domain"/>
    <property type="match status" value="1"/>
</dbReference>
<dbReference type="EMBL" id="JACAZF010000006">
    <property type="protein sequence ID" value="KAF7301654.1"/>
    <property type="molecule type" value="Genomic_DNA"/>
</dbReference>
<feature type="signal peptide" evidence="7">
    <location>
        <begin position="1"/>
        <end position="17"/>
    </location>
</feature>
<dbReference type="GeneID" id="59346526"/>
<dbReference type="Gene3D" id="3.30.230.80">
    <property type="match status" value="1"/>
</dbReference>
<feature type="compositionally biased region" description="Low complexity" evidence="6">
    <location>
        <begin position="805"/>
        <end position="815"/>
    </location>
</feature>
<feature type="region of interest" description="Disordered" evidence="6">
    <location>
        <begin position="783"/>
        <end position="822"/>
    </location>
</feature>
<feature type="binding site" evidence="5">
    <location>
        <position position="151"/>
    </location>
    <ligand>
        <name>ATP</name>
        <dbReference type="ChEBI" id="CHEBI:30616"/>
    </ligand>
</feature>
<feature type="binding site" evidence="5">
    <location>
        <position position="137"/>
    </location>
    <ligand>
        <name>ATP</name>
        <dbReference type="ChEBI" id="CHEBI:30616"/>
    </ligand>
</feature>
<dbReference type="RefSeq" id="XP_037219654.1">
    <property type="nucleotide sequence ID" value="XM_037364010.1"/>
</dbReference>
<dbReference type="SUPFAM" id="SSF54211">
    <property type="entry name" value="Ribosomal protein S5 domain 2-like"/>
    <property type="match status" value="1"/>
</dbReference>
<dbReference type="NCBIfam" id="NF003555">
    <property type="entry name" value="PRK05218.1"/>
    <property type="match status" value="1"/>
</dbReference>
<dbReference type="InterPro" id="IPR036890">
    <property type="entry name" value="HATPase_C_sf"/>
</dbReference>
<dbReference type="Pfam" id="PF13589">
    <property type="entry name" value="HATPase_c_3"/>
    <property type="match status" value="1"/>
</dbReference>
<feature type="region of interest" description="Disordered" evidence="6">
    <location>
        <begin position="300"/>
        <end position="339"/>
    </location>
</feature>
<feature type="chain" id="PRO_5034965441" evidence="7">
    <location>
        <begin position="18"/>
        <end position="848"/>
    </location>
</feature>
<dbReference type="PIRSF" id="PIRSF002583">
    <property type="entry name" value="Hsp90"/>
    <property type="match status" value="1"/>
</dbReference>
<keyword evidence="7" id="KW-0732">Signal</keyword>
<evidence type="ECO:0000256" key="4">
    <source>
        <dbReference type="ARBA" id="ARBA00023186"/>
    </source>
</evidence>